<name>A0A0F7L4V3_9VIRU</name>
<organism evidence="2">
    <name type="scientific">uncultured marine virus</name>
    <dbReference type="NCBI Taxonomy" id="186617"/>
    <lineage>
        <taxon>Viruses</taxon>
        <taxon>environmental samples</taxon>
    </lineage>
</organism>
<sequence length="59" mass="6847">MLVQNFLGRLFLMTLTLIQVSLSKRVEILAIHQQRLIIPVLRLIPLISRLILVVFLILL</sequence>
<feature type="transmembrane region" description="Helical" evidence="1">
    <location>
        <begin position="36"/>
        <end position="58"/>
    </location>
</feature>
<reference evidence="2" key="2">
    <citation type="submission" date="2015-03" db="EMBL/GenBank/DDBJ databases">
        <authorList>
            <person name="Chow C.-E.T."/>
            <person name="Winget D.M."/>
            <person name="White R.A.III."/>
            <person name="Hallam S.J."/>
            <person name="Suttle C.A."/>
        </authorList>
    </citation>
    <scope>NUCLEOTIDE SEQUENCE</scope>
    <source>
        <strain evidence="2">Anoxic3_3</strain>
    </source>
</reference>
<keyword evidence="1" id="KW-0812">Transmembrane</keyword>
<evidence type="ECO:0000256" key="1">
    <source>
        <dbReference type="SAM" id="Phobius"/>
    </source>
</evidence>
<feature type="transmembrane region" description="Helical" evidence="1">
    <location>
        <begin position="6"/>
        <end position="24"/>
    </location>
</feature>
<dbReference type="EMBL" id="KR029578">
    <property type="protein sequence ID" value="AKH46011.1"/>
    <property type="molecule type" value="Genomic_DNA"/>
</dbReference>
<reference evidence="2" key="1">
    <citation type="journal article" date="2015" name="Front. Microbiol.">
        <title>Combining genomic sequencing methods to explore viral diversity and reveal potential virus-host interactions.</title>
        <authorList>
            <person name="Chow C.E."/>
            <person name="Winget D.M."/>
            <person name="White R.A.III."/>
            <person name="Hallam S.J."/>
            <person name="Suttle C.A."/>
        </authorList>
    </citation>
    <scope>NUCLEOTIDE SEQUENCE</scope>
    <source>
        <strain evidence="2">Anoxic3_3</strain>
    </source>
</reference>
<evidence type="ECO:0000313" key="2">
    <source>
        <dbReference type="EMBL" id="AKH46011.1"/>
    </source>
</evidence>
<keyword evidence="1" id="KW-1133">Transmembrane helix</keyword>
<protein>
    <submittedName>
        <fullName evidence="2">Uncharacterized protein</fullName>
    </submittedName>
</protein>
<keyword evidence="1" id="KW-0472">Membrane</keyword>
<proteinExistence type="predicted"/>
<accession>A0A0F7L4V3</accession>